<gene>
    <name evidence="6" type="primary">yahB</name>
    <name evidence="6" type="ORF">CI610_01618</name>
</gene>
<evidence type="ECO:0000256" key="4">
    <source>
        <dbReference type="ARBA" id="ARBA00023163"/>
    </source>
</evidence>
<dbReference type="Pfam" id="PF03466">
    <property type="entry name" value="LysR_substrate"/>
    <property type="match status" value="1"/>
</dbReference>
<dbReference type="Gene3D" id="1.10.10.10">
    <property type="entry name" value="Winged helix-like DNA-binding domain superfamily/Winged helix DNA-binding domain"/>
    <property type="match status" value="1"/>
</dbReference>
<dbReference type="InterPro" id="IPR000847">
    <property type="entry name" value="LysR_HTH_N"/>
</dbReference>
<evidence type="ECO:0000256" key="1">
    <source>
        <dbReference type="ARBA" id="ARBA00009437"/>
    </source>
</evidence>
<dbReference type="InterPro" id="IPR005119">
    <property type="entry name" value="LysR_subst-bd"/>
</dbReference>
<dbReference type="AlphaFoldDB" id="A0A2H9T889"/>
<dbReference type="GO" id="GO:0003700">
    <property type="term" value="F:DNA-binding transcription factor activity"/>
    <property type="evidence" value="ECO:0007669"/>
    <property type="project" value="InterPro"/>
</dbReference>
<organism evidence="6">
    <name type="scientific">invertebrate metagenome</name>
    <dbReference type="NCBI Taxonomy" id="1711999"/>
    <lineage>
        <taxon>unclassified sequences</taxon>
        <taxon>metagenomes</taxon>
        <taxon>organismal metagenomes</taxon>
    </lineage>
</organism>
<sequence length="316" mass="36056">MIPTETLEIAKTVSHFGSFTTAAKHLGKAPSAISYTIRKLEEKLNVSLFIRDSKHVVLTPAGKHFIKESEKLLNNLEQLENSTRQIASGWEDRLYITLDNIVNQGRVYDLIKDLQHTHPKTELVIGSEVYNGSWDALYHGRCQIVIGAPVIIPTMVKNDDRFTWRSMGPISWDFTVSPDHPLAKETSPLSLETVSHYRSVCIKDTSYIFNKGYNLLLDNQKVLIVPSFRAAIECLLQGFGATILPSHFVQPYIQQGLLIKKEVPDLKSNDECLLAWNRENMGNSLKWILNWLGQQEWLNKIWLQHDPKKPVSYHVP</sequence>
<evidence type="ECO:0000259" key="5">
    <source>
        <dbReference type="PROSITE" id="PS50931"/>
    </source>
</evidence>
<dbReference type="FunFam" id="1.10.10.10:FF:000001">
    <property type="entry name" value="LysR family transcriptional regulator"/>
    <property type="match status" value="1"/>
</dbReference>
<accession>A0A2H9T889</accession>
<dbReference type="Pfam" id="PF00126">
    <property type="entry name" value="HTH_1"/>
    <property type="match status" value="1"/>
</dbReference>
<dbReference type="EMBL" id="NSIT01000070">
    <property type="protein sequence ID" value="PJE79424.1"/>
    <property type="molecule type" value="Genomic_DNA"/>
</dbReference>
<dbReference type="SUPFAM" id="SSF53850">
    <property type="entry name" value="Periplasmic binding protein-like II"/>
    <property type="match status" value="1"/>
</dbReference>
<keyword evidence="3" id="KW-0238">DNA-binding</keyword>
<protein>
    <submittedName>
        <fullName evidence="6">Putative HTH-type transcriptional regulator YahB</fullName>
    </submittedName>
</protein>
<keyword evidence="4" id="KW-0804">Transcription</keyword>
<dbReference type="Gene3D" id="3.40.190.290">
    <property type="match status" value="1"/>
</dbReference>
<evidence type="ECO:0000256" key="3">
    <source>
        <dbReference type="ARBA" id="ARBA00023125"/>
    </source>
</evidence>
<keyword evidence="2" id="KW-0805">Transcription regulation</keyword>
<comment type="caution">
    <text evidence="6">The sequence shown here is derived from an EMBL/GenBank/DDBJ whole genome shotgun (WGS) entry which is preliminary data.</text>
</comment>
<dbReference type="InterPro" id="IPR036388">
    <property type="entry name" value="WH-like_DNA-bd_sf"/>
</dbReference>
<dbReference type="GO" id="GO:0000976">
    <property type="term" value="F:transcription cis-regulatory region binding"/>
    <property type="evidence" value="ECO:0007669"/>
    <property type="project" value="TreeGrafter"/>
</dbReference>
<dbReference type="SUPFAM" id="SSF46785">
    <property type="entry name" value="Winged helix' DNA-binding domain"/>
    <property type="match status" value="1"/>
</dbReference>
<dbReference type="PROSITE" id="PS50931">
    <property type="entry name" value="HTH_LYSR"/>
    <property type="match status" value="1"/>
</dbReference>
<reference evidence="6" key="1">
    <citation type="journal article" date="2017" name="Appl. Environ. Microbiol.">
        <title>Molecular characterization of an Endozoicomonas-like organism causing infection in king scallop Pecten maximus L.</title>
        <authorList>
            <person name="Cano I."/>
            <person name="van Aerle R."/>
            <person name="Ross S."/>
            <person name="Verner-Jeffreys D.W."/>
            <person name="Paley R.K."/>
            <person name="Rimmer G."/>
            <person name="Ryder D."/>
            <person name="Hooper P."/>
            <person name="Stone D."/>
            <person name="Feist S.W."/>
        </authorList>
    </citation>
    <scope>NUCLEOTIDE SEQUENCE</scope>
</reference>
<evidence type="ECO:0000313" key="6">
    <source>
        <dbReference type="EMBL" id="PJE79424.1"/>
    </source>
</evidence>
<dbReference type="PANTHER" id="PTHR30126">
    <property type="entry name" value="HTH-TYPE TRANSCRIPTIONAL REGULATOR"/>
    <property type="match status" value="1"/>
</dbReference>
<dbReference type="InterPro" id="IPR036390">
    <property type="entry name" value="WH_DNA-bd_sf"/>
</dbReference>
<dbReference type="PANTHER" id="PTHR30126:SF18">
    <property type="entry name" value="LYSR FAMILY TRANSCRIPTIONAL REGULATOR"/>
    <property type="match status" value="1"/>
</dbReference>
<comment type="similarity">
    <text evidence="1">Belongs to the LysR transcriptional regulatory family.</text>
</comment>
<name>A0A2H9T889_9ZZZZ</name>
<evidence type="ECO:0000256" key="2">
    <source>
        <dbReference type="ARBA" id="ARBA00023015"/>
    </source>
</evidence>
<feature type="domain" description="HTH lysR-type" evidence="5">
    <location>
        <begin position="2"/>
        <end position="59"/>
    </location>
</feature>
<proteinExistence type="inferred from homology"/>